<evidence type="ECO:0000259" key="6">
    <source>
        <dbReference type="Pfam" id="PF25954"/>
    </source>
</evidence>
<dbReference type="RefSeq" id="WP_311366396.1">
    <property type="nucleotide sequence ID" value="NZ_JAVRIC010000031.1"/>
</dbReference>
<dbReference type="InterPro" id="IPR050739">
    <property type="entry name" value="MFP"/>
</dbReference>
<name>A0ABU2WP11_9GAMM</name>
<proteinExistence type="inferred from homology"/>
<feature type="domain" description="Multidrug resistance protein MdtA-like barrel-sandwich hybrid" evidence="5">
    <location>
        <begin position="57"/>
        <end position="242"/>
    </location>
</feature>
<dbReference type="SUPFAM" id="SSF111369">
    <property type="entry name" value="HlyD-like secretion proteins"/>
    <property type="match status" value="2"/>
</dbReference>
<protein>
    <submittedName>
        <fullName evidence="7">HlyD family secretion protein</fullName>
    </submittedName>
</protein>
<dbReference type="PANTHER" id="PTHR30386:SF19">
    <property type="entry name" value="MULTIDRUG EXPORT PROTEIN EMRA-RELATED"/>
    <property type="match status" value="1"/>
</dbReference>
<reference evidence="7 8" key="1">
    <citation type="submission" date="2023-09" db="EMBL/GenBank/DDBJ databases">
        <authorList>
            <person name="Rey-Velasco X."/>
        </authorList>
    </citation>
    <scope>NUCLEOTIDE SEQUENCE [LARGE SCALE GENOMIC DNA]</scope>
    <source>
        <strain evidence="7 8">W345</strain>
    </source>
</reference>
<dbReference type="Pfam" id="PF25917">
    <property type="entry name" value="BSH_RND"/>
    <property type="match status" value="1"/>
</dbReference>
<evidence type="ECO:0000313" key="7">
    <source>
        <dbReference type="EMBL" id="MDT0498984.1"/>
    </source>
</evidence>
<evidence type="ECO:0000259" key="5">
    <source>
        <dbReference type="Pfam" id="PF25917"/>
    </source>
</evidence>
<dbReference type="InterPro" id="IPR058792">
    <property type="entry name" value="Beta-barrel_RND_2"/>
</dbReference>
<dbReference type="InterPro" id="IPR058625">
    <property type="entry name" value="MdtA-like_BSH"/>
</dbReference>
<organism evidence="7 8">
    <name type="scientific">Banduia mediterranea</name>
    <dbReference type="NCBI Taxonomy" id="3075609"/>
    <lineage>
        <taxon>Bacteria</taxon>
        <taxon>Pseudomonadati</taxon>
        <taxon>Pseudomonadota</taxon>
        <taxon>Gammaproteobacteria</taxon>
        <taxon>Nevskiales</taxon>
        <taxon>Algiphilaceae</taxon>
        <taxon>Banduia</taxon>
    </lineage>
</organism>
<accession>A0ABU2WP11</accession>
<gene>
    <name evidence="7" type="ORF">RM530_16695</name>
</gene>
<keyword evidence="4" id="KW-1133">Transmembrane helix</keyword>
<keyword evidence="4" id="KW-0812">Transmembrane</keyword>
<keyword evidence="4" id="KW-0472">Membrane</keyword>
<feature type="transmembrane region" description="Helical" evidence="4">
    <location>
        <begin position="23"/>
        <end position="41"/>
    </location>
</feature>
<comment type="similarity">
    <text evidence="2">Belongs to the membrane fusion protein (MFP) (TC 8.A.1) family.</text>
</comment>
<dbReference type="PANTHER" id="PTHR30386">
    <property type="entry name" value="MEMBRANE FUSION SUBUNIT OF EMRAB-TOLC MULTIDRUG EFFLUX PUMP"/>
    <property type="match status" value="1"/>
</dbReference>
<evidence type="ECO:0000256" key="4">
    <source>
        <dbReference type="SAM" id="Phobius"/>
    </source>
</evidence>
<feature type="coiled-coil region" evidence="3">
    <location>
        <begin position="126"/>
        <end position="219"/>
    </location>
</feature>
<evidence type="ECO:0000256" key="2">
    <source>
        <dbReference type="ARBA" id="ARBA00009477"/>
    </source>
</evidence>
<evidence type="ECO:0000313" key="8">
    <source>
        <dbReference type="Proteomes" id="UP001254608"/>
    </source>
</evidence>
<keyword evidence="8" id="KW-1185">Reference proteome</keyword>
<sequence length="377" mass="41108">MNAPETPVLDSSRTLQRQRMRRALFLVVPVLVAIAGVYLWFVGGRYVSTDNAYVKANMVDVGAEVSGKIMSVKVRENQRVRAGDLLLRIDPRPYEVALHDAQARLEQSRMQVGSLKAAYAQKQSGLAAARDDLRFAEIQLRRVKNLHERDAVSKSALDQAQHDLDVARNTVNKLQSEGDETLVQLGGKLDQPLERHPAVMAAQAALEQAQLNLQRCSVQAPINGVASKVPEIGQYATPGLPMISVVADQDTWIEANFKEDQLAGIRPGAEVEVEIDAYPGERWTATVQSIGQATGAEFSLLPPQNATGNWVKVVQRLPVRLAIEHHEHESELRSGLSAEVAIDTGIPDRVKAIYSALGLSQAGEQATQQASLAADHS</sequence>
<dbReference type="EMBL" id="JAVRIC010000031">
    <property type="protein sequence ID" value="MDT0498984.1"/>
    <property type="molecule type" value="Genomic_DNA"/>
</dbReference>
<dbReference type="Gene3D" id="2.40.30.170">
    <property type="match status" value="1"/>
</dbReference>
<dbReference type="Gene3D" id="2.40.50.100">
    <property type="match status" value="1"/>
</dbReference>
<feature type="domain" description="CusB-like beta-barrel" evidence="6">
    <location>
        <begin position="252"/>
        <end position="290"/>
    </location>
</feature>
<keyword evidence="3" id="KW-0175">Coiled coil</keyword>
<evidence type="ECO:0000256" key="3">
    <source>
        <dbReference type="SAM" id="Coils"/>
    </source>
</evidence>
<evidence type="ECO:0000256" key="1">
    <source>
        <dbReference type="ARBA" id="ARBA00004196"/>
    </source>
</evidence>
<dbReference type="Proteomes" id="UP001254608">
    <property type="component" value="Unassembled WGS sequence"/>
</dbReference>
<comment type="caution">
    <text evidence="7">The sequence shown here is derived from an EMBL/GenBank/DDBJ whole genome shotgun (WGS) entry which is preliminary data.</text>
</comment>
<comment type="subcellular location">
    <subcellularLocation>
        <location evidence="1">Cell envelope</location>
    </subcellularLocation>
</comment>
<dbReference type="Gene3D" id="1.10.287.470">
    <property type="entry name" value="Helix hairpin bin"/>
    <property type="match status" value="2"/>
</dbReference>
<dbReference type="Pfam" id="PF25954">
    <property type="entry name" value="Beta-barrel_RND_2"/>
    <property type="match status" value="1"/>
</dbReference>